<organism evidence="2 3">
    <name type="scientific">Tigriopus californicus</name>
    <name type="common">Marine copepod</name>
    <dbReference type="NCBI Taxonomy" id="6832"/>
    <lineage>
        <taxon>Eukaryota</taxon>
        <taxon>Metazoa</taxon>
        <taxon>Ecdysozoa</taxon>
        <taxon>Arthropoda</taxon>
        <taxon>Crustacea</taxon>
        <taxon>Multicrustacea</taxon>
        <taxon>Hexanauplia</taxon>
        <taxon>Copepoda</taxon>
        <taxon>Harpacticoida</taxon>
        <taxon>Harpacticidae</taxon>
        <taxon>Tigriopus</taxon>
    </lineage>
</organism>
<evidence type="ECO:0000256" key="1">
    <source>
        <dbReference type="SAM" id="MobiDB-lite"/>
    </source>
</evidence>
<feature type="region of interest" description="Disordered" evidence="1">
    <location>
        <begin position="1"/>
        <end position="22"/>
    </location>
</feature>
<proteinExistence type="predicted"/>
<name>A0A553PRJ3_TIGCA</name>
<gene>
    <name evidence="2" type="ORF">TCAL_15474</name>
</gene>
<reference evidence="2 3" key="1">
    <citation type="journal article" date="2018" name="Nat. Ecol. Evol.">
        <title>Genomic signatures of mitonuclear coevolution across populations of Tigriopus californicus.</title>
        <authorList>
            <person name="Barreto F.S."/>
            <person name="Watson E.T."/>
            <person name="Lima T.G."/>
            <person name="Willett C.S."/>
            <person name="Edmands S."/>
            <person name="Li W."/>
            <person name="Burton R.S."/>
        </authorList>
    </citation>
    <scope>NUCLEOTIDE SEQUENCE [LARGE SCALE GENOMIC DNA]</scope>
    <source>
        <strain evidence="2 3">San Diego</strain>
    </source>
</reference>
<keyword evidence="3" id="KW-1185">Reference proteome</keyword>
<protein>
    <submittedName>
        <fullName evidence="2">Uncharacterized protein</fullName>
    </submittedName>
</protein>
<accession>A0A553PRJ3</accession>
<comment type="caution">
    <text evidence="2">The sequence shown here is derived from an EMBL/GenBank/DDBJ whole genome shotgun (WGS) entry which is preliminary data.</text>
</comment>
<evidence type="ECO:0000313" key="2">
    <source>
        <dbReference type="EMBL" id="TRY80309.1"/>
    </source>
</evidence>
<evidence type="ECO:0000313" key="3">
    <source>
        <dbReference type="Proteomes" id="UP000318571"/>
    </source>
</evidence>
<dbReference type="AlphaFoldDB" id="A0A553PRJ3"/>
<sequence length="82" mass="9261">MSSRPNDVDALEDGDDNTDEMPGVYRIEEPCREVGWNVGLAVNAGSMRSPKRVECRCIVECGRENDPRRQVSSWMQMRSASQ</sequence>
<dbReference type="EMBL" id="VCGU01000001">
    <property type="protein sequence ID" value="TRY80309.1"/>
    <property type="molecule type" value="Genomic_DNA"/>
</dbReference>
<dbReference type="Proteomes" id="UP000318571">
    <property type="component" value="Chromosome 12"/>
</dbReference>
<feature type="compositionally biased region" description="Acidic residues" evidence="1">
    <location>
        <begin position="9"/>
        <end position="19"/>
    </location>
</feature>